<evidence type="ECO:0000313" key="2">
    <source>
        <dbReference type="EMBL" id="CAE6528285.1"/>
    </source>
</evidence>
<dbReference type="Gene3D" id="3.90.1300.10">
    <property type="entry name" value="Amidase signature (AS) domain"/>
    <property type="match status" value="1"/>
</dbReference>
<dbReference type="AlphaFoldDB" id="A0A8H3DJE7"/>
<dbReference type="InterPro" id="IPR023631">
    <property type="entry name" value="Amidase_dom"/>
</dbReference>
<organism evidence="2 3">
    <name type="scientific">Rhizoctonia solani</name>
    <dbReference type="NCBI Taxonomy" id="456999"/>
    <lineage>
        <taxon>Eukaryota</taxon>
        <taxon>Fungi</taxon>
        <taxon>Dikarya</taxon>
        <taxon>Basidiomycota</taxon>
        <taxon>Agaricomycotina</taxon>
        <taxon>Agaricomycetes</taxon>
        <taxon>Cantharellales</taxon>
        <taxon>Ceratobasidiaceae</taxon>
        <taxon>Rhizoctonia</taxon>
    </lineage>
</organism>
<sequence>MKEAGNFPMLNSYPKFSMYSFCPPRSSKALVSRRLSADSPSCLLLTFSMQPSIGCCWLIITLFLSVFPASVVASAYSRLPDLYEASIVELQSGLNNRQFSSVDLVKAYLARIDEVNLKGAQLRAIIEINPQAIKEAAQRDKERKSGKKCSPLHGIPILIKDNIDTTGMNTTAGSYALLGSSPNDATVVTKLREAGAIILGKTNLSEWMHFRDVSLANGWSARGGQGTNPYYPGANPCGSSSGSAVATAIGLATGSLGTETAGSLICPASYNNVVAIKPTVGLTSRTGVIPVSSYQDTIGPIGRSVADAAAMLTVIAGRDNKDNFTQTAPKQIPDYIGSLNAAAIKGKRFGVPRGVFTNDAVTGNNPAINVEFNKALDTIRSMGGVVVDPVNLPFSDLPALNTLITNLQIVTGTEFKVNINKYLKNLKSVPTGVRSLAKLIAYNDAHKDLEQPEGYQGQDVFIYSNSTSGYNSTFYTALYTNLNDTRQGIDAALKFHNLDALVIPSDGLFIYPVAVAGYPMISVPLGFHPDNTTVVPSSGGANTVYPAPGVPFGLSFIGTAYSEPSLIGFAYAYEQRTQTRLKRRAYTEAIPTTQLKDVIHQYH</sequence>
<evidence type="ECO:0000313" key="3">
    <source>
        <dbReference type="Proteomes" id="UP000663843"/>
    </source>
</evidence>
<dbReference type="PANTHER" id="PTHR42678">
    <property type="entry name" value="AMIDASE"/>
    <property type="match status" value="1"/>
</dbReference>
<accession>A0A8H3DJE7</accession>
<dbReference type="EMBL" id="CAJMWT010007811">
    <property type="protein sequence ID" value="CAE6528285.1"/>
    <property type="molecule type" value="Genomic_DNA"/>
</dbReference>
<comment type="caution">
    <text evidence="2">The sequence shown here is derived from an EMBL/GenBank/DDBJ whole genome shotgun (WGS) entry which is preliminary data.</text>
</comment>
<feature type="domain" description="Amidase" evidence="1">
    <location>
        <begin position="103"/>
        <end position="566"/>
    </location>
</feature>
<dbReference type="Pfam" id="PF01425">
    <property type="entry name" value="Amidase"/>
    <property type="match status" value="1"/>
</dbReference>
<name>A0A8H3DJE7_9AGAM</name>
<evidence type="ECO:0000259" key="1">
    <source>
        <dbReference type="Pfam" id="PF01425"/>
    </source>
</evidence>
<proteinExistence type="predicted"/>
<dbReference type="InterPro" id="IPR036928">
    <property type="entry name" value="AS_sf"/>
</dbReference>
<dbReference type="Proteomes" id="UP000663843">
    <property type="component" value="Unassembled WGS sequence"/>
</dbReference>
<dbReference type="PANTHER" id="PTHR42678:SF34">
    <property type="entry name" value="OS04G0183300 PROTEIN"/>
    <property type="match status" value="1"/>
</dbReference>
<gene>
    <name evidence="2" type="ORF">RDB_LOCUS175413</name>
</gene>
<dbReference type="SUPFAM" id="SSF75304">
    <property type="entry name" value="Amidase signature (AS) enzymes"/>
    <property type="match status" value="1"/>
</dbReference>
<protein>
    <recommendedName>
        <fullName evidence="1">Amidase domain-containing protein</fullName>
    </recommendedName>
</protein>
<reference evidence="2" key="1">
    <citation type="submission" date="2021-01" db="EMBL/GenBank/DDBJ databases">
        <authorList>
            <person name="Kaushik A."/>
        </authorList>
    </citation>
    <scope>NUCLEOTIDE SEQUENCE</scope>
    <source>
        <strain evidence="2">AG2-2IIIB</strain>
    </source>
</reference>